<feature type="compositionally biased region" description="Basic and acidic residues" evidence="1">
    <location>
        <begin position="1"/>
        <end position="15"/>
    </location>
</feature>
<feature type="compositionally biased region" description="Gly residues" evidence="1">
    <location>
        <begin position="82"/>
        <end position="95"/>
    </location>
</feature>
<organism evidence="3 4">
    <name type="scientific">Heterodera trifolii</name>
    <dbReference type="NCBI Taxonomy" id="157864"/>
    <lineage>
        <taxon>Eukaryota</taxon>
        <taxon>Metazoa</taxon>
        <taxon>Ecdysozoa</taxon>
        <taxon>Nematoda</taxon>
        <taxon>Chromadorea</taxon>
        <taxon>Rhabditida</taxon>
        <taxon>Tylenchina</taxon>
        <taxon>Tylenchomorpha</taxon>
        <taxon>Tylenchoidea</taxon>
        <taxon>Heteroderidae</taxon>
        <taxon>Heteroderinae</taxon>
        <taxon>Heterodera</taxon>
    </lineage>
</organism>
<name>A0ABD2LXJ7_9BILA</name>
<feature type="compositionally biased region" description="Basic and acidic residues" evidence="1">
    <location>
        <begin position="41"/>
        <end position="73"/>
    </location>
</feature>
<evidence type="ECO:0000313" key="3">
    <source>
        <dbReference type="EMBL" id="KAL3119958.1"/>
    </source>
</evidence>
<accession>A0ABD2LXJ7</accession>
<proteinExistence type="predicted"/>
<dbReference type="AlphaFoldDB" id="A0ABD2LXJ7"/>
<dbReference type="Proteomes" id="UP001620626">
    <property type="component" value="Unassembled WGS sequence"/>
</dbReference>
<evidence type="ECO:0000256" key="1">
    <source>
        <dbReference type="SAM" id="MobiDB-lite"/>
    </source>
</evidence>
<protein>
    <recommendedName>
        <fullName evidence="2">Resolvase/invertase-type recombinase catalytic domain-containing protein</fullName>
    </recommendedName>
</protein>
<dbReference type="PROSITE" id="PS51736">
    <property type="entry name" value="RECOMBINASES_3"/>
    <property type="match status" value="1"/>
</dbReference>
<evidence type="ECO:0000313" key="4">
    <source>
        <dbReference type="Proteomes" id="UP001620626"/>
    </source>
</evidence>
<feature type="compositionally biased region" description="Acidic residues" evidence="1">
    <location>
        <begin position="106"/>
        <end position="117"/>
    </location>
</feature>
<evidence type="ECO:0000259" key="2">
    <source>
        <dbReference type="PROSITE" id="PS51736"/>
    </source>
</evidence>
<dbReference type="InterPro" id="IPR006119">
    <property type="entry name" value="Resolv_N"/>
</dbReference>
<feature type="domain" description="Resolvase/invertase-type recombinase catalytic" evidence="2">
    <location>
        <begin position="1"/>
        <end position="21"/>
    </location>
</feature>
<feature type="compositionally biased region" description="Basic and acidic residues" evidence="1">
    <location>
        <begin position="119"/>
        <end position="129"/>
    </location>
</feature>
<sequence length="145" mass="16897">MERKRRKEKQREGGGKKRKNGGRKISRTNRRGGGRMKKEGRRTDLDWRRRKKEGTAKEAELYHQNQKTRDDIFKFNVSANNGEGGNGKNWGGGNGENVKRRKMEEEGTEDEVEENATSEEGKYGDEMMRSSELTQKAKNRKKMRF</sequence>
<dbReference type="EMBL" id="JBICBT010000228">
    <property type="protein sequence ID" value="KAL3119958.1"/>
    <property type="molecule type" value="Genomic_DNA"/>
</dbReference>
<gene>
    <name evidence="3" type="ORF">niasHT_007086</name>
</gene>
<feature type="compositionally biased region" description="Basic residues" evidence="1">
    <location>
        <begin position="16"/>
        <end position="40"/>
    </location>
</feature>
<keyword evidence="4" id="KW-1185">Reference proteome</keyword>
<reference evidence="3 4" key="1">
    <citation type="submission" date="2024-10" db="EMBL/GenBank/DDBJ databases">
        <authorList>
            <person name="Kim D."/>
        </authorList>
    </citation>
    <scope>NUCLEOTIDE SEQUENCE [LARGE SCALE GENOMIC DNA]</scope>
    <source>
        <strain evidence="3">BH-2024</strain>
    </source>
</reference>
<feature type="region of interest" description="Disordered" evidence="1">
    <location>
        <begin position="1"/>
        <end position="145"/>
    </location>
</feature>
<comment type="caution">
    <text evidence="3">The sequence shown here is derived from an EMBL/GenBank/DDBJ whole genome shotgun (WGS) entry which is preliminary data.</text>
</comment>